<dbReference type="PANTHER" id="PTHR22550:SF5">
    <property type="entry name" value="LEUCINE ZIPPER PROTEIN 4"/>
    <property type="match status" value="1"/>
</dbReference>
<feature type="transmembrane region" description="Helical" evidence="3">
    <location>
        <begin position="397"/>
        <end position="423"/>
    </location>
</feature>
<keyword evidence="2 3" id="KW-0472">Membrane</keyword>
<reference evidence="4 5" key="1">
    <citation type="submission" date="2019-10" db="EMBL/GenBank/DDBJ databases">
        <title>Alkaliphilus serpentinus sp. nov. and Alkaliphilus pronyensis sp. nov., two novel anaerobic alkaliphilic species isolated from the serpentinized-hosted hydrothermal field of the Prony Bay (New Caledonia).</title>
        <authorList>
            <person name="Postec A."/>
        </authorList>
    </citation>
    <scope>NUCLEOTIDE SEQUENCE [LARGE SCALE GENOMIC DNA]</scope>
    <source>
        <strain evidence="4 5">LacT</strain>
    </source>
</reference>
<evidence type="ECO:0000313" key="4">
    <source>
        <dbReference type="EMBL" id="KAB3525731.1"/>
    </source>
</evidence>
<evidence type="ECO:0000256" key="1">
    <source>
        <dbReference type="ARBA" id="ARBA00005278"/>
    </source>
</evidence>
<dbReference type="EMBL" id="WBZB01000058">
    <property type="protein sequence ID" value="KAB3525731.1"/>
    <property type="molecule type" value="Genomic_DNA"/>
</dbReference>
<dbReference type="AlphaFoldDB" id="A0A833MCM1"/>
<dbReference type="OrthoDB" id="9772630at2"/>
<accession>A0A833MCM1</accession>
<dbReference type="GO" id="GO:0016020">
    <property type="term" value="C:membrane"/>
    <property type="evidence" value="ECO:0007669"/>
    <property type="project" value="InterPro"/>
</dbReference>
<feature type="transmembrane region" description="Helical" evidence="3">
    <location>
        <begin position="367"/>
        <end position="385"/>
    </location>
</feature>
<dbReference type="GO" id="GO:0009847">
    <property type="term" value="P:spore germination"/>
    <property type="evidence" value="ECO:0007669"/>
    <property type="project" value="InterPro"/>
</dbReference>
<sequence>MNILGLSKDVIFTSVDIGEKNNVSLTIVYIEGLIDKKILNNDILKPLLHDSIIAVANYEEDIIKHIEKGNIYCSYPKTTEKIEECLNDIISGSVALIFDNKKIAITFDIESYDKRAITEPTGENVVKGSKDAFVETLKVNTAIIRRKIKTPRLVIEETVVGKQTLTTIAIVYIDGITNRHIVDEVKKRLDSIDIDEVLATGFIEEFIIDNNYSLFPQVICTERSDKLCSHIVSGRVGLLIDGLPVTCAIPGTLNMFLHAQEDYSQNFWVSSSKRLLRYVLLVLTLLLPAFYVAITAFHQEMLPTELAIAIEVSKEGVPIPAFIEILVMLIAFEVLVEAGIRLPRSIGQTVSIVGALIVGEAAVNAKLISPVVVIVIAATAISGFAMPDQDLSNALRIWRFILTVFASIIGLFGVSIGVLLLLFHLAKLESFGVPYLTPFVAQEGKQMQDSIVRLPLKYFQKRSISLQATNKKRQG</sequence>
<dbReference type="PANTHER" id="PTHR22550">
    <property type="entry name" value="SPORE GERMINATION PROTEIN"/>
    <property type="match status" value="1"/>
</dbReference>
<evidence type="ECO:0000256" key="3">
    <source>
        <dbReference type="SAM" id="Phobius"/>
    </source>
</evidence>
<dbReference type="PIRSF" id="PIRSF005690">
    <property type="entry name" value="GerBA"/>
    <property type="match status" value="1"/>
</dbReference>
<keyword evidence="3" id="KW-0812">Transmembrane</keyword>
<protein>
    <submittedName>
        <fullName evidence="4">Spore germination protein</fullName>
    </submittedName>
</protein>
<evidence type="ECO:0000313" key="5">
    <source>
        <dbReference type="Proteomes" id="UP000465601"/>
    </source>
</evidence>
<keyword evidence="5" id="KW-1185">Reference proteome</keyword>
<dbReference type="Pfam" id="PF03323">
    <property type="entry name" value="GerA"/>
    <property type="match status" value="1"/>
</dbReference>
<keyword evidence="3" id="KW-1133">Transmembrane helix</keyword>
<organism evidence="4 5">
    <name type="scientific">Alkaliphilus serpentinus</name>
    <dbReference type="NCBI Taxonomy" id="1482731"/>
    <lineage>
        <taxon>Bacteria</taxon>
        <taxon>Bacillati</taxon>
        <taxon>Bacillota</taxon>
        <taxon>Clostridia</taxon>
        <taxon>Peptostreptococcales</taxon>
        <taxon>Natronincolaceae</taxon>
        <taxon>Alkaliphilus</taxon>
    </lineage>
</organism>
<comment type="caution">
    <text evidence="4">The sequence shown here is derived from an EMBL/GenBank/DDBJ whole genome shotgun (WGS) entry which is preliminary data.</text>
</comment>
<name>A0A833MCM1_9FIRM</name>
<dbReference type="InterPro" id="IPR004995">
    <property type="entry name" value="Spore_Ger"/>
</dbReference>
<proteinExistence type="inferred from homology"/>
<gene>
    <name evidence="4" type="ORF">F8153_14720</name>
</gene>
<feature type="transmembrane region" description="Helical" evidence="3">
    <location>
        <begin position="275"/>
        <end position="297"/>
    </location>
</feature>
<feature type="transmembrane region" description="Helical" evidence="3">
    <location>
        <begin position="317"/>
        <end position="336"/>
    </location>
</feature>
<dbReference type="Proteomes" id="UP000465601">
    <property type="component" value="Unassembled WGS sequence"/>
</dbReference>
<evidence type="ECO:0000256" key="2">
    <source>
        <dbReference type="ARBA" id="ARBA00023136"/>
    </source>
</evidence>
<dbReference type="InterPro" id="IPR050768">
    <property type="entry name" value="UPF0353/GerABKA_families"/>
</dbReference>
<comment type="similarity">
    <text evidence="1">Belongs to the GerABKA family.</text>
</comment>